<dbReference type="InterPro" id="IPR011856">
    <property type="entry name" value="tRNA_endonuc-like_dom_sf"/>
</dbReference>
<dbReference type="GO" id="GO:0003676">
    <property type="term" value="F:nucleic acid binding"/>
    <property type="evidence" value="ECO:0007669"/>
    <property type="project" value="InterPro"/>
</dbReference>
<organism evidence="1 2">
    <name type="scientific">Leptolyngbya boryana NIES-2135</name>
    <dbReference type="NCBI Taxonomy" id="1973484"/>
    <lineage>
        <taxon>Bacteria</taxon>
        <taxon>Bacillati</taxon>
        <taxon>Cyanobacteriota</taxon>
        <taxon>Cyanophyceae</taxon>
        <taxon>Leptolyngbyales</taxon>
        <taxon>Leptolyngbyaceae</taxon>
        <taxon>Leptolyngbya group</taxon>
        <taxon>Leptolyngbya</taxon>
    </lineage>
</organism>
<evidence type="ECO:0000313" key="1">
    <source>
        <dbReference type="EMBL" id="BAY58748.1"/>
    </source>
</evidence>
<dbReference type="InterPro" id="IPR011335">
    <property type="entry name" value="Restrct_endonuc-II-like"/>
</dbReference>
<sequence>MSARDRYHNAVKVALLKEQWTITDDPLRLKFEDKDEVRIDLGAEQLLAAQKGTQKIAVEIKSFLSESALFDYHAALGQFLNYRLVLETLEPERVLYLAVPLKAYEEFFQRPLAIASVQKYAVKLLIYDVLTEVIVQWRN</sequence>
<name>A0A1Z4JQ32_LEPBY</name>
<keyword evidence="2" id="KW-1185">Reference proteome</keyword>
<dbReference type="EMBL" id="AP018203">
    <property type="protein sequence ID" value="BAY58748.1"/>
    <property type="molecule type" value="Genomic_DNA"/>
</dbReference>
<gene>
    <name evidence="1" type="ORF">NIES2135_56220</name>
</gene>
<dbReference type="AlphaFoldDB" id="A0A1Z4JQ32"/>
<evidence type="ECO:0000313" key="2">
    <source>
        <dbReference type="Proteomes" id="UP000217895"/>
    </source>
</evidence>
<reference evidence="1 2" key="1">
    <citation type="submission" date="2017-06" db="EMBL/GenBank/DDBJ databases">
        <title>Genome sequencing of cyanobaciteial culture collection at National Institute for Environmental Studies (NIES).</title>
        <authorList>
            <person name="Hirose Y."/>
            <person name="Shimura Y."/>
            <person name="Fujisawa T."/>
            <person name="Nakamura Y."/>
            <person name="Kawachi M."/>
        </authorList>
    </citation>
    <scope>NUCLEOTIDE SEQUENCE [LARGE SCALE GENOMIC DNA]</scope>
    <source>
        <strain evidence="1 2">NIES-2135</strain>
    </source>
</reference>
<dbReference type="Pfam" id="PF08814">
    <property type="entry name" value="XisH"/>
    <property type="match status" value="1"/>
</dbReference>
<dbReference type="SUPFAM" id="SSF52980">
    <property type="entry name" value="Restriction endonuclease-like"/>
    <property type="match status" value="1"/>
</dbReference>
<dbReference type="CDD" id="cd22366">
    <property type="entry name" value="XisH-like"/>
    <property type="match status" value="1"/>
</dbReference>
<dbReference type="InterPro" id="IPR014919">
    <property type="entry name" value="XisH"/>
</dbReference>
<dbReference type="Proteomes" id="UP000217895">
    <property type="component" value="Chromosome"/>
</dbReference>
<proteinExistence type="predicted"/>
<dbReference type="Gene3D" id="3.40.1350.10">
    <property type="match status" value="1"/>
</dbReference>
<protein>
    <submittedName>
        <fullName evidence="1">FdxN element excision controlling factor protein</fullName>
    </submittedName>
</protein>
<accession>A0A1Z4JQ32</accession>